<keyword evidence="2" id="KW-1185">Reference proteome</keyword>
<dbReference type="EMBL" id="FOIJ01000023">
    <property type="protein sequence ID" value="SEU36956.1"/>
    <property type="molecule type" value="Genomic_DNA"/>
</dbReference>
<reference evidence="2" key="1">
    <citation type="submission" date="2016-10" db="EMBL/GenBank/DDBJ databases">
        <authorList>
            <person name="Varghese N."/>
            <person name="Submissions S."/>
        </authorList>
    </citation>
    <scope>NUCLEOTIDE SEQUENCE [LARGE SCALE GENOMIC DNA]</scope>
    <source>
        <strain evidence="2">DSM 16858</strain>
    </source>
</reference>
<dbReference type="Proteomes" id="UP000199181">
    <property type="component" value="Unassembled WGS sequence"/>
</dbReference>
<evidence type="ECO:0000313" key="2">
    <source>
        <dbReference type="Proteomes" id="UP000199181"/>
    </source>
</evidence>
<gene>
    <name evidence="1" type="ORF">SAMN05443639_12322</name>
</gene>
<proteinExistence type="predicted"/>
<sequence length="315" mass="34967">MVDGGGDVAVVGESGEVVWENLSAVGFSLEPVDGGLARYPVHVYLDGSTQPVVVRSAAWQGETHFTRLRVDAKPGHGSKGDQWRLTVRPTALDGEQPRARQDCYGRTTVVPAGATLLFAMDTALTLEPWGEMRPSHAHGGLGDFHVTPEAPRAFKRWPVPEVNNEEEAYRGTYQNPPPFLPSWDVSRYRRVLAGFELWMPSPMGDAGTPPPWRCKPMVSWCASQRWAPLGEWGMGTVGNFGRAEGAEEAVIHYQGRNGYVLTGAVSESEGDFTRTLPDSFPFMRFFLRIESTHQGMNSVLQYQSALRMRFYAYGW</sequence>
<organism evidence="1 2">
    <name type="scientific">Stigmatella erecta</name>
    <dbReference type="NCBI Taxonomy" id="83460"/>
    <lineage>
        <taxon>Bacteria</taxon>
        <taxon>Pseudomonadati</taxon>
        <taxon>Myxococcota</taxon>
        <taxon>Myxococcia</taxon>
        <taxon>Myxococcales</taxon>
        <taxon>Cystobacterineae</taxon>
        <taxon>Archangiaceae</taxon>
        <taxon>Stigmatella</taxon>
    </lineage>
</organism>
<name>A0A1I0LA22_9BACT</name>
<evidence type="ECO:0000313" key="1">
    <source>
        <dbReference type="EMBL" id="SEU36956.1"/>
    </source>
</evidence>
<dbReference type="RefSeq" id="WP_093525658.1">
    <property type="nucleotide sequence ID" value="NZ_FOIJ01000023.1"/>
</dbReference>
<accession>A0A1I0LA22</accession>
<protein>
    <submittedName>
        <fullName evidence="1">Uncharacterized protein</fullName>
    </submittedName>
</protein>
<dbReference type="AlphaFoldDB" id="A0A1I0LA22"/>